<organism evidence="2 3">
    <name type="scientific">Ficus carica</name>
    <name type="common">Common fig</name>
    <dbReference type="NCBI Taxonomy" id="3494"/>
    <lineage>
        <taxon>Eukaryota</taxon>
        <taxon>Viridiplantae</taxon>
        <taxon>Streptophyta</taxon>
        <taxon>Embryophyta</taxon>
        <taxon>Tracheophyta</taxon>
        <taxon>Spermatophyta</taxon>
        <taxon>Magnoliopsida</taxon>
        <taxon>eudicotyledons</taxon>
        <taxon>Gunneridae</taxon>
        <taxon>Pentapetalae</taxon>
        <taxon>rosids</taxon>
        <taxon>fabids</taxon>
        <taxon>Rosales</taxon>
        <taxon>Moraceae</taxon>
        <taxon>Ficeae</taxon>
        <taxon>Ficus</taxon>
    </lineage>
</organism>
<dbReference type="AlphaFoldDB" id="A0AA88EFM7"/>
<dbReference type="EMBL" id="BTGU01019823">
    <property type="protein sequence ID" value="GMN74022.1"/>
    <property type="molecule type" value="Genomic_DNA"/>
</dbReference>
<dbReference type="Gramene" id="FCD_00034990-RA">
    <property type="protein sequence ID" value="FCD_00034990-RA:cds"/>
    <property type="gene ID" value="FCD_00034990"/>
</dbReference>
<name>A0AA88EFM7_FICCA</name>
<comment type="caution">
    <text evidence="2">The sequence shown here is derived from an EMBL/GenBank/DDBJ whole genome shotgun (WGS) entry which is preliminary data.</text>
</comment>
<keyword evidence="3" id="KW-1185">Reference proteome</keyword>
<reference evidence="2" key="1">
    <citation type="submission" date="2023-07" db="EMBL/GenBank/DDBJ databases">
        <title>draft genome sequence of fig (Ficus carica).</title>
        <authorList>
            <person name="Takahashi T."/>
            <person name="Nishimura K."/>
        </authorList>
    </citation>
    <scope>NUCLEOTIDE SEQUENCE</scope>
</reference>
<proteinExistence type="predicted"/>
<accession>A0AA88EFM7</accession>
<protein>
    <submittedName>
        <fullName evidence="2">Uncharacterized protein</fullName>
    </submittedName>
</protein>
<evidence type="ECO:0000313" key="2">
    <source>
        <dbReference type="EMBL" id="GMN74022.1"/>
    </source>
</evidence>
<dbReference type="Proteomes" id="UP001187192">
    <property type="component" value="Unassembled WGS sequence"/>
</dbReference>
<evidence type="ECO:0000256" key="1">
    <source>
        <dbReference type="SAM" id="MobiDB-lite"/>
    </source>
</evidence>
<feature type="region of interest" description="Disordered" evidence="1">
    <location>
        <begin position="1"/>
        <end position="31"/>
    </location>
</feature>
<gene>
    <name evidence="2" type="ORF">TIFTF001_056165</name>
</gene>
<evidence type="ECO:0000313" key="3">
    <source>
        <dbReference type="Proteomes" id="UP001187192"/>
    </source>
</evidence>
<sequence>MENEGHDERDTIQERERECVAEERESPEKPPRCCCCCSSLRFSFRPRVYFFAGAHCNWEGEEGSATTLHRW</sequence>